<reference evidence="2" key="2">
    <citation type="submission" date="2023-06" db="EMBL/GenBank/DDBJ databases">
        <authorList>
            <person name="Ma L."/>
            <person name="Liu K.-W."/>
            <person name="Li Z."/>
            <person name="Hsiao Y.-Y."/>
            <person name="Qi Y."/>
            <person name="Fu T."/>
            <person name="Tang G."/>
            <person name="Zhang D."/>
            <person name="Sun W.-H."/>
            <person name="Liu D.-K."/>
            <person name="Li Y."/>
            <person name="Chen G.-Z."/>
            <person name="Liu X.-D."/>
            <person name="Liao X.-Y."/>
            <person name="Jiang Y.-T."/>
            <person name="Yu X."/>
            <person name="Hao Y."/>
            <person name="Huang J."/>
            <person name="Zhao X.-W."/>
            <person name="Ke S."/>
            <person name="Chen Y.-Y."/>
            <person name="Wu W.-L."/>
            <person name="Hsu J.-L."/>
            <person name="Lin Y.-F."/>
            <person name="Huang M.-D."/>
            <person name="Li C.-Y."/>
            <person name="Huang L."/>
            <person name="Wang Z.-W."/>
            <person name="Zhao X."/>
            <person name="Zhong W.-Y."/>
            <person name="Peng D.-H."/>
            <person name="Ahmad S."/>
            <person name="Lan S."/>
            <person name="Zhang J.-S."/>
            <person name="Tsai W.-C."/>
            <person name="Van De Peer Y."/>
            <person name="Liu Z.-J."/>
        </authorList>
    </citation>
    <scope>NUCLEOTIDE SEQUENCE</scope>
    <source>
        <strain evidence="2">SCP</strain>
        <tissue evidence="2">Leaves</tissue>
    </source>
</reference>
<proteinExistence type="predicted"/>
<reference evidence="2" key="1">
    <citation type="journal article" date="2023" name="Nat. Commun.">
        <title>Diploid and tetraploid genomes of Acorus and the evolution of monocots.</title>
        <authorList>
            <person name="Ma L."/>
            <person name="Liu K.W."/>
            <person name="Li Z."/>
            <person name="Hsiao Y.Y."/>
            <person name="Qi Y."/>
            <person name="Fu T."/>
            <person name="Tang G.D."/>
            <person name="Zhang D."/>
            <person name="Sun W.H."/>
            <person name="Liu D.K."/>
            <person name="Li Y."/>
            <person name="Chen G.Z."/>
            <person name="Liu X.D."/>
            <person name="Liao X.Y."/>
            <person name="Jiang Y.T."/>
            <person name="Yu X."/>
            <person name="Hao Y."/>
            <person name="Huang J."/>
            <person name="Zhao X.W."/>
            <person name="Ke S."/>
            <person name="Chen Y.Y."/>
            <person name="Wu W.L."/>
            <person name="Hsu J.L."/>
            <person name="Lin Y.F."/>
            <person name="Huang M.D."/>
            <person name="Li C.Y."/>
            <person name="Huang L."/>
            <person name="Wang Z.W."/>
            <person name="Zhao X."/>
            <person name="Zhong W.Y."/>
            <person name="Peng D.H."/>
            <person name="Ahmad S."/>
            <person name="Lan S."/>
            <person name="Zhang J.S."/>
            <person name="Tsai W.C."/>
            <person name="Van de Peer Y."/>
            <person name="Liu Z.J."/>
        </authorList>
    </citation>
    <scope>NUCLEOTIDE SEQUENCE</scope>
    <source>
        <strain evidence="2">SCP</strain>
    </source>
</reference>
<dbReference type="EMBL" id="JAUJYN010000011">
    <property type="protein sequence ID" value="KAK1261202.1"/>
    <property type="molecule type" value="Genomic_DNA"/>
</dbReference>
<dbReference type="AlphaFoldDB" id="A0AAV9AAK3"/>
<accession>A0AAV9AAK3</accession>
<protein>
    <submittedName>
        <fullName evidence="2">Inorganic phosphate transporter 1-4</fullName>
    </submittedName>
</protein>
<feature type="chain" id="PRO_5044001241" evidence="1">
    <location>
        <begin position="17"/>
        <end position="108"/>
    </location>
</feature>
<evidence type="ECO:0000256" key="1">
    <source>
        <dbReference type="SAM" id="SignalP"/>
    </source>
</evidence>
<sequence length="108" mass="11969">MGVLVMFLIFSSHLETGRPWLDNNSKCSPRSTLPRPKCTTSQLSSLPAWDFSPTPTTSFAFPYACTAMAYYSRMKMPETPRYTALVAKNARKSSTDLAKVLQVGIVAE</sequence>
<feature type="signal peptide" evidence="1">
    <location>
        <begin position="1"/>
        <end position="16"/>
    </location>
</feature>
<dbReference type="Proteomes" id="UP001179952">
    <property type="component" value="Unassembled WGS sequence"/>
</dbReference>
<evidence type="ECO:0000313" key="2">
    <source>
        <dbReference type="EMBL" id="KAK1261202.1"/>
    </source>
</evidence>
<name>A0AAV9AAK3_ACOGR</name>
<organism evidence="2 3">
    <name type="scientific">Acorus gramineus</name>
    <name type="common">Dwarf sweet flag</name>
    <dbReference type="NCBI Taxonomy" id="55184"/>
    <lineage>
        <taxon>Eukaryota</taxon>
        <taxon>Viridiplantae</taxon>
        <taxon>Streptophyta</taxon>
        <taxon>Embryophyta</taxon>
        <taxon>Tracheophyta</taxon>
        <taxon>Spermatophyta</taxon>
        <taxon>Magnoliopsida</taxon>
        <taxon>Liliopsida</taxon>
        <taxon>Acoraceae</taxon>
        <taxon>Acorus</taxon>
    </lineage>
</organism>
<keyword evidence="1" id="KW-0732">Signal</keyword>
<comment type="caution">
    <text evidence="2">The sequence shown here is derived from an EMBL/GenBank/DDBJ whole genome shotgun (WGS) entry which is preliminary data.</text>
</comment>
<evidence type="ECO:0000313" key="3">
    <source>
        <dbReference type="Proteomes" id="UP001179952"/>
    </source>
</evidence>
<gene>
    <name evidence="2" type="ORF">QJS04_geneDACA002335</name>
</gene>
<keyword evidence="3" id="KW-1185">Reference proteome</keyword>